<dbReference type="RefSeq" id="WP_041017317.1">
    <property type="nucleotide sequence ID" value="NZ_CCEJ010000003.1"/>
</dbReference>
<feature type="domain" description="PhnB-like" evidence="1">
    <location>
        <begin position="2"/>
        <end position="129"/>
    </location>
</feature>
<evidence type="ECO:0000313" key="2">
    <source>
        <dbReference type="EMBL" id="CDR33759.1"/>
    </source>
</evidence>
<dbReference type="AlphaFoldDB" id="A0A090DYH8"/>
<dbReference type="SUPFAM" id="SSF54593">
    <property type="entry name" value="Glyoxalase/Bleomycin resistance protein/Dihydroxybiphenyl dioxygenase"/>
    <property type="match status" value="2"/>
</dbReference>
<keyword evidence="2" id="KW-0808">Transferase</keyword>
<gene>
    <name evidence="2" type="ORF">CSEC_0932</name>
</gene>
<evidence type="ECO:0000313" key="3">
    <source>
        <dbReference type="Proteomes" id="UP000031552"/>
    </source>
</evidence>
<dbReference type="OrthoDB" id="9806473at2"/>
<keyword evidence="3" id="KW-1185">Reference proteome</keyword>
<dbReference type="EC" id="2.1.1.64" evidence="2"/>
<dbReference type="Gene3D" id="3.30.720.110">
    <property type="match status" value="1"/>
</dbReference>
<dbReference type="Gene3D" id="3.30.720.100">
    <property type="match status" value="1"/>
</dbReference>
<dbReference type="Pfam" id="PF06983">
    <property type="entry name" value="3-dmu-9_3-mt"/>
    <property type="match status" value="2"/>
</dbReference>
<dbReference type="GO" id="GO:0032259">
    <property type="term" value="P:methylation"/>
    <property type="evidence" value="ECO:0007669"/>
    <property type="project" value="UniProtKB-KW"/>
</dbReference>
<dbReference type="InterPro" id="IPR028973">
    <property type="entry name" value="PhnB-like"/>
</dbReference>
<dbReference type="EMBL" id="CCEJ010000003">
    <property type="protein sequence ID" value="CDR33759.1"/>
    <property type="molecule type" value="Genomic_DNA"/>
</dbReference>
<dbReference type="Gene3D" id="3.10.180.10">
    <property type="entry name" value="2,3-Dihydroxybiphenyl 1,2-Dioxygenase, domain 1"/>
    <property type="match status" value="1"/>
</dbReference>
<sequence>MQKIIPHLWFDKEAVEAAHFYTSVFPNSKVTFKTVIKNTPSGDCDIVRFNLSGYEFQSISAGPLFKFNPTLSFMLNFDPSGDKNARKVLDGLWERLSEGGKILMPLDTYPFSERYGWLEDRYGVSWQLILTNPEGEKRPFIIPSFLFVRDVAGKAEEAIKFYSSVFNHSHKGMIVRYPKGMEPNKEGTIMFADFTLENQWFAAMDSADEHNFGFNEAISFMVNCKNQKEIDVYFEKLSAVPKSEQCGWIKDKFGVSWQIVPENMEALMAKNPDKTTPAMLKMKKIIIKDLENAGEA</sequence>
<dbReference type="eggNOG" id="COG3865">
    <property type="taxonomic scope" value="Bacteria"/>
</dbReference>
<dbReference type="Proteomes" id="UP000031552">
    <property type="component" value="Unassembled WGS sequence"/>
</dbReference>
<accession>A0A090DYH8</accession>
<dbReference type="InterPro" id="IPR029068">
    <property type="entry name" value="Glyas_Bleomycin-R_OHBP_Dase"/>
</dbReference>
<feature type="domain" description="PhnB-like" evidence="1">
    <location>
        <begin position="141"/>
        <end position="260"/>
    </location>
</feature>
<dbReference type="PANTHER" id="PTHR33990">
    <property type="entry name" value="PROTEIN YJDN-RELATED"/>
    <property type="match status" value="1"/>
</dbReference>
<proteinExistence type="predicted"/>
<reference evidence="2" key="1">
    <citation type="submission" date="2013-12" db="EMBL/GenBank/DDBJ databases">
        <authorList>
            <person name="Linke B."/>
        </authorList>
    </citation>
    <scope>NUCLEOTIDE SEQUENCE [LARGE SCALE GENOMIC DNA]</scope>
    <source>
        <strain evidence="2">CRIB-18</strain>
    </source>
</reference>
<dbReference type="GO" id="GO:0061542">
    <property type="term" value="F:3-demethylubiquinol 3-O-methyltransferase activity"/>
    <property type="evidence" value="ECO:0007669"/>
    <property type="project" value="UniProtKB-EC"/>
</dbReference>
<reference evidence="2" key="2">
    <citation type="submission" date="2014-09" db="EMBL/GenBank/DDBJ databases">
        <title>Criblamydia sequanensis harbors a mega-plasmid encoding arsenite resistance.</title>
        <authorList>
            <person name="Bertelli C."/>
            <person name="Goesmann A."/>
            <person name="Greub G."/>
        </authorList>
    </citation>
    <scope>NUCLEOTIDE SEQUENCE [LARGE SCALE GENOMIC DNA]</scope>
    <source>
        <strain evidence="2">CRIB-18</strain>
    </source>
</reference>
<dbReference type="CDD" id="cd06588">
    <property type="entry name" value="PhnB_like"/>
    <property type="match status" value="2"/>
</dbReference>
<dbReference type="STRING" id="1437425.CSEC_0932"/>
<comment type="caution">
    <text evidence="2">The sequence shown here is derived from an EMBL/GenBank/DDBJ whole genome shotgun (WGS) entry which is preliminary data.</text>
</comment>
<organism evidence="2 3">
    <name type="scientific">Candidatus Criblamydia sequanensis CRIB-18</name>
    <dbReference type="NCBI Taxonomy" id="1437425"/>
    <lineage>
        <taxon>Bacteria</taxon>
        <taxon>Pseudomonadati</taxon>
        <taxon>Chlamydiota</taxon>
        <taxon>Chlamydiia</taxon>
        <taxon>Parachlamydiales</taxon>
        <taxon>Candidatus Criblamydiaceae</taxon>
        <taxon>Candidatus Criblamydia</taxon>
    </lineage>
</organism>
<keyword evidence="2" id="KW-0489">Methyltransferase</keyword>
<name>A0A090DYH8_9BACT</name>
<evidence type="ECO:0000259" key="1">
    <source>
        <dbReference type="Pfam" id="PF06983"/>
    </source>
</evidence>
<protein>
    <submittedName>
        <fullName evidence="2">3-demethylubiquinone-9 3-methyltransferase</fullName>
        <ecNumber evidence="2">2.1.1.64</ecNumber>
    </submittedName>
</protein>